<sequence>MSEDDIRQSMVALIQRNKVITEGAGALACAALLSGKLDSYIQNRKTVSLISGAISISRVSQITGFVDA</sequence>
<accession>A0A939NJZ1</accession>
<name>A0A939NJZ1_KLEPN</name>
<protein>
    <recommendedName>
        <fullName evidence="3">Threonine ammonia-lyase</fullName>
    </recommendedName>
</protein>
<evidence type="ECO:0000313" key="1">
    <source>
        <dbReference type="EMBL" id="MBO1997211.1"/>
    </source>
</evidence>
<organism evidence="1 2">
    <name type="scientific">Klebsiella pneumoniae</name>
    <dbReference type="NCBI Taxonomy" id="573"/>
    <lineage>
        <taxon>Bacteria</taxon>
        <taxon>Pseudomonadati</taxon>
        <taxon>Pseudomonadota</taxon>
        <taxon>Gammaproteobacteria</taxon>
        <taxon>Enterobacterales</taxon>
        <taxon>Enterobacteriaceae</taxon>
        <taxon>Klebsiella/Raoultella group</taxon>
        <taxon>Klebsiella</taxon>
        <taxon>Klebsiella pneumoniae complex</taxon>
    </lineage>
</organism>
<proteinExistence type="predicted"/>
<dbReference type="Proteomes" id="UP000664002">
    <property type="component" value="Unassembled WGS sequence"/>
</dbReference>
<reference evidence="1" key="1">
    <citation type="submission" date="2021-03" db="EMBL/GenBank/DDBJ databases">
        <title>Molecular epidemiology and mechanisms of colistin and carbapenem resistance in Enterobacteriaceae from clinical isolates, the environment and porcine samples in Pretoria, South Africa.</title>
        <authorList>
            <person name="Bogoshi D."/>
            <person name="Mbelle N.M."/>
            <person name="Naidoo V."/>
            <person name="Osei Sekyere J."/>
        </authorList>
    </citation>
    <scope>NUCLEOTIDE SEQUENCE</scope>
    <source>
        <strain evidence="1">C027</strain>
    </source>
</reference>
<evidence type="ECO:0008006" key="3">
    <source>
        <dbReference type="Google" id="ProtNLM"/>
    </source>
</evidence>
<gene>
    <name evidence="1" type="ORF">J4730_05290</name>
</gene>
<dbReference type="InterPro" id="IPR036052">
    <property type="entry name" value="TrpB-like_PALP_sf"/>
</dbReference>
<dbReference type="SUPFAM" id="SSF53686">
    <property type="entry name" value="Tryptophan synthase beta subunit-like PLP-dependent enzymes"/>
    <property type="match status" value="1"/>
</dbReference>
<evidence type="ECO:0000313" key="2">
    <source>
        <dbReference type="Proteomes" id="UP000664002"/>
    </source>
</evidence>
<dbReference type="AlphaFoldDB" id="A0A939NJZ1"/>
<comment type="caution">
    <text evidence="1">The sequence shown here is derived from an EMBL/GenBank/DDBJ whole genome shotgun (WGS) entry which is preliminary data.</text>
</comment>
<dbReference type="Gene3D" id="3.40.50.1100">
    <property type="match status" value="1"/>
</dbReference>
<dbReference type="EMBL" id="JAGETM010000002">
    <property type="protein sequence ID" value="MBO1997211.1"/>
    <property type="molecule type" value="Genomic_DNA"/>
</dbReference>